<comment type="caution">
    <text evidence="2">The sequence shown here is derived from an EMBL/GenBank/DDBJ whole genome shotgun (WGS) entry which is preliminary data.</text>
</comment>
<dbReference type="InterPro" id="IPR007214">
    <property type="entry name" value="YbaK/aa-tRNA-synth-assoc-dom"/>
</dbReference>
<evidence type="ECO:0000313" key="2">
    <source>
        <dbReference type="EMBL" id="RVT58001.1"/>
    </source>
</evidence>
<dbReference type="EMBL" id="RZTZ01000014">
    <property type="protein sequence ID" value="RVT58001.1"/>
    <property type="molecule type" value="Genomic_DNA"/>
</dbReference>
<dbReference type="InterPro" id="IPR036754">
    <property type="entry name" value="YbaK/aa-tRNA-synt-asso_dom_sf"/>
</dbReference>
<dbReference type="Pfam" id="PF04073">
    <property type="entry name" value="tRNA_edit"/>
    <property type="match status" value="1"/>
</dbReference>
<feature type="domain" description="YbaK/aminoacyl-tRNA synthetase-associated" evidence="1">
    <location>
        <begin position="27"/>
        <end position="139"/>
    </location>
</feature>
<dbReference type="PANTHER" id="PTHR30411">
    <property type="entry name" value="CYTOPLASMIC PROTEIN"/>
    <property type="match status" value="1"/>
</dbReference>
<protein>
    <submittedName>
        <fullName evidence="2">YbaK/EbsC family protein</fullName>
    </submittedName>
</protein>
<accession>A0A3S2TRU6</accession>
<reference evidence="2 3" key="1">
    <citation type="submission" date="2019-01" db="EMBL/GenBank/DDBJ databases">
        <title>Bacillus sp. M5HDSG1-1, whole genome shotgun sequence.</title>
        <authorList>
            <person name="Tuo L."/>
        </authorList>
    </citation>
    <scope>NUCLEOTIDE SEQUENCE [LARGE SCALE GENOMIC DNA]</scope>
    <source>
        <strain evidence="2 3">M5HDSG1-1</strain>
    </source>
</reference>
<gene>
    <name evidence="2" type="ORF">EM808_23405</name>
</gene>
<proteinExistence type="predicted"/>
<dbReference type="SUPFAM" id="SSF55826">
    <property type="entry name" value="YbaK/ProRS associated domain"/>
    <property type="match status" value="1"/>
</dbReference>
<dbReference type="Gene3D" id="3.90.960.10">
    <property type="entry name" value="YbaK/aminoacyl-tRNA synthetase-associated domain"/>
    <property type="match status" value="1"/>
</dbReference>
<dbReference type="AlphaFoldDB" id="A0A3S2TRU6"/>
<sequence>MSLENVVTHFAKWEKEKDIMGFATSSATVLEAAETLQVEPARIAKTLSFRKGEEGVLIVTAGDAKIDNKKFKTIFEEKPRMLSAEEVYAKTGHMVGGVCPFGLTTEMNVYLDESLKRFVTVFPACGSSNSAIELTCEELYEYGNGKAWVDVCKGWQDI</sequence>
<dbReference type="PANTHER" id="PTHR30411:SF1">
    <property type="entry name" value="CYTOPLASMIC PROTEIN"/>
    <property type="match status" value="1"/>
</dbReference>
<organism evidence="2 3">
    <name type="scientific">Niallia taxi</name>
    <dbReference type="NCBI Taxonomy" id="2499688"/>
    <lineage>
        <taxon>Bacteria</taxon>
        <taxon>Bacillati</taxon>
        <taxon>Bacillota</taxon>
        <taxon>Bacilli</taxon>
        <taxon>Bacillales</taxon>
        <taxon>Bacillaceae</taxon>
        <taxon>Niallia</taxon>
    </lineage>
</organism>
<dbReference type="RefSeq" id="WP_127741364.1">
    <property type="nucleotide sequence ID" value="NZ_RZTZ01000014.1"/>
</dbReference>
<keyword evidence="3" id="KW-1185">Reference proteome</keyword>
<evidence type="ECO:0000313" key="3">
    <source>
        <dbReference type="Proteomes" id="UP000288024"/>
    </source>
</evidence>
<evidence type="ECO:0000259" key="1">
    <source>
        <dbReference type="Pfam" id="PF04073"/>
    </source>
</evidence>
<name>A0A3S2TRU6_9BACI</name>
<dbReference type="GO" id="GO:0002161">
    <property type="term" value="F:aminoacyl-tRNA deacylase activity"/>
    <property type="evidence" value="ECO:0007669"/>
    <property type="project" value="InterPro"/>
</dbReference>
<dbReference type="CDD" id="cd04333">
    <property type="entry name" value="ProX_deacylase"/>
    <property type="match status" value="1"/>
</dbReference>
<dbReference type="Proteomes" id="UP000288024">
    <property type="component" value="Unassembled WGS sequence"/>
</dbReference>